<sequence>MKRVLSILFILMLHFHLVAQEQVYELRTYELEFGRPEQVLHDYLKEAFIPAMNRQGVKNIGVFEEVGERLPKKLYVVIPYNNIAEFQKSNELLIQDEKYIEDASPYLKISEDLIPYSRITTDLIKSTTGFPNLQKPMDDANFFELRIYESYNEDALRRKVKMFNDSEFGIFEDVGLPTVFFGSNIAGNNMPCLTYMLAFKDKEAHTEAWGKFGPHPEWKRISNMEEYANAMNNIIRVFLKPLSYSQL</sequence>
<feature type="domain" description="NIPSNAP" evidence="1">
    <location>
        <begin position="143"/>
        <end position="246"/>
    </location>
</feature>
<proteinExistence type="predicted"/>
<name>A0A3A1N3B4_9FLAO</name>
<evidence type="ECO:0000313" key="2">
    <source>
        <dbReference type="EMBL" id="RIV30387.1"/>
    </source>
</evidence>
<feature type="domain" description="NIPSNAP" evidence="1">
    <location>
        <begin position="24"/>
        <end position="102"/>
    </location>
</feature>
<dbReference type="AlphaFoldDB" id="A0A3A1N3B4"/>
<dbReference type="EMBL" id="QXFH01000077">
    <property type="protein sequence ID" value="RIV30387.1"/>
    <property type="molecule type" value="Genomic_DNA"/>
</dbReference>
<dbReference type="SUPFAM" id="SSF54909">
    <property type="entry name" value="Dimeric alpha+beta barrel"/>
    <property type="match status" value="2"/>
</dbReference>
<gene>
    <name evidence="2" type="ORF">D2V08_14905</name>
</gene>
<organism evidence="2 3">
    <name type="scientific">Flagellimonas lutimaris</name>
    <dbReference type="NCBI Taxonomy" id="475082"/>
    <lineage>
        <taxon>Bacteria</taxon>
        <taxon>Pseudomonadati</taxon>
        <taxon>Bacteroidota</taxon>
        <taxon>Flavobacteriia</taxon>
        <taxon>Flavobacteriales</taxon>
        <taxon>Flavobacteriaceae</taxon>
        <taxon>Flagellimonas</taxon>
    </lineage>
</organism>
<dbReference type="InterPro" id="IPR012577">
    <property type="entry name" value="NIPSNAP"/>
</dbReference>
<dbReference type="Gene3D" id="3.30.70.100">
    <property type="match status" value="2"/>
</dbReference>
<protein>
    <submittedName>
        <fullName evidence="2">NIPSNAP family containing protein</fullName>
    </submittedName>
</protein>
<comment type="caution">
    <text evidence="2">The sequence shown here is derived from an EMBL/GenBank/DDBJ whole genome shotgun (WGS) entry which is preliminary data.</text>
</comment>
<accession>A0A3A1N3B4</accession>
<reference evidence="2 3" key="1">
    <citation type="submission" date="2018-08" db="EMBL/GenBank/DDBJ databases">
        <title>Proposal of Muricauda 72 sp.nov. and Muricauda NH166 sp.nov., isolated from seawater.</title>
        <authorList>
            <person name="Cheng H."/>
            <person name="Wu Y.-H."/>
            <person name="Guo L.-L."/>
            <person name="Xu X.-W."/>
        </authorList>
    </citation>
    <scope>NUCLEOTIDE SEQUENCE [LARGE SCALE GENOMIC DNA]</scope>
    <source>
        <strain evidence="2 3">KCTC 22173</strain>
    </source>
</reference>
<dbReference type="Proteomes" id="UP000266067">
    <property type="component" value="Unassembled WGS sequence"/>
</dbReference>
<dbReference type="OrthoDB" id="192769at2"/>
<dbReference type="Pfam" id="PF07978">
    <property type="entry name" value="NIPSNAP"/>
    <property type="match status" value="2"/>
</dbReference>
<evidence type="ECO:0000259" key="1">
    <source>
        <dbReference type="Pfam" id="PF07978"/>
    </source>
</evidence>
<evidence type="ECO:0000313" key="3">
    <source>
        <dbReference type="Proteomes" id="UP000266067"/>
    </source>
</evidence>
<dbReference type="InterPro" id="IPR011008">
    <property type="entry name" value="Dimeric_a/b-barrel"/>
</dbReference>
<keyword evidence="3" id="KW-1185">Reference proteome</keyword>